<dbReference type="Pfam" id="PF04230">
    <property type="entry name" value="PS_pyruv_trans"/>
    <property type="match status" value="1"/>
</dbReference>
<dbReference type="Gene3D" id="3.40.50.2000">
    <property type="entry name" value="Glycogen Phosphorylase B"/>
    <property type="match status" value="1"/>
</dbReference>
<feature type="domain" description="Polysaccharide pyruvyl transferase" evidence="2">
    <location>
        <begin position="13"/>
        <end position="285"/>
    </location>
</feature>
<dbReference type="GO" id="GO:0016740">
    <property type="term" value="F:transferase activity"/>
    <property type="evidence" value="ECO:0007669"/>
    <property type="project" value="UniProtKB-KW"/>
</dbReference>
<protein>
    <submittedName>
        <fullName evidence="3">Polysaccharide (SLH) pyruvyl transferase family</fullName>
    </submittedName>
</protein>
<dbReference type="KEGG" id="bpf:BpOF4_05780"/>
<organism evidence="3 4">
    <name type="scientific">Alkalihalophilus pseudofirmus (strain ATCC BAA-2126 / JCM 17055 / OF4)</name>
    <name type="common">Bacillus pseudofirmus</name>
    <dbReference type="NCBI Taxonomy" id="398511"/>
    <lineage>
        <taxon>Bacteria</taxon>
        <taxon>Bacillati</taxon>
        <taxon>Bacillota</taxon>
        <taxon>Bacilli</taxon>
        <taxon>Bacillales</taxon>
        <taxon>Bacillaceae</taxon>
        <taxon>Alkalihalophilus</taxon>
    </lineage>
</organism>
<evidence type="ECO:0000313" key="4">
    <source>
        <dbReference type="Proteomes" id="UP000001544"/>
    </source>
</evidence>
<dbReference type="PANTHER" id="PTHR36836:SF1">
    <property type="entry name" value="COLANIC ACID BIOSYNTHESIS PROTEIN WCAK"/>
    <property type="match status" value="1"/>
</dbReference>
<evidence type="ECO:0000259" key="2">
    <source>
        <dbReference type="Pfam" id="PF04230"/>
    </source>
</evidence>
<dbReference type="eggNOG" id="COG2327">
    <property type="taxonomic scope" value="Bacteria"/>
</dbReference>
<dbReference type="RefSeq" id="WP_012960491.1">
    <property type="nucleotide sequence ID" value="NC_013791.2"/>
</dbReference>
<gene>
    <name evidence="3" type="primary">csaB</name>
    <name evidence="3" type="ordered locus">BpOF4_05780</name>
</gene>
<reference evidence="3 4" key="1">
    <citation type="journal article" date="2011" name="Environ. Microbiol.">
        <title>Genome of alkaliphilic Bacillus pseudofirmus OF4 reveals adaptations that support the ability to grow in an external pH range from 7.5 to 11.4.</title>
        <authorList>
            <person name="Janto B."/>
            <person name="Ahmed A."/>
            <person name="Ito M."/>
            <person name="Liu J."/>
            <person name="Hicks D.B."/>
            <person name="Pagni S."/>
            <person name="Fackelmayer O.J."/>
            <person name="Smith T.A."/>
            <person name="Earl J."/>
            <person name="Elbourne L.D."/>
            <person name="Hassan K."/>
            <person name="Paulsen I.T."/>
            <person name="Kolsto A.B."/>
            <person name="Tourasse N.J."/>
            <person name="Ehrlich G.D."/>
            <person name="Boissy R."/>
            <person name="Ivey D.M."/>
            <person name="Li G."/>
            <person name="Xue Y."/>
            <person name="Ma Y."/>
            <person name="Hu F.Z."/>
            <person name="Krulwich T.A."/>
        </authorList>
    </citation>
    <scope>NUCLEOTIDE SEQUENCE [LARGE SCALE GENOMIC DNA]</scope>
    <source>
        <strain evidence="4">ATCC BAA-2126 / JCM 17055 / OF4</strain>
    </source>
</reference>
<dbReference type="SUPFAM" id="SSF53756">
    <property type="entry name" value="UDP-Glycosyltransferase/glycogen phosphorylase"/>
    <property type="match status" value="1"/>
</dbReference>
<proteinExistence type="predicted"/>
<evidence type="ECO:0000256" key="1">
    <source>
        <dbReference type="SAM" id="Coils"/>
    </source>
</evidence>
<name>D3FZH6_ALKPO</name>
<keyword evidence="3" id="KW-0808">Transferase</keyword>
<dbReference type="PANTHER" id="PTHR36836">
    <property type="entry name" value="COLANIC ACID BIOSYNTHESIS PROTEIN WCAK"/>
    <property type="match status" value="1"/>
</dbReference>
<dbReference type="Proteomes" id="UP000001544">
    <property type="component" value="Chromosome"/>
</dbReference>
<dbReference type="NCBIfam" id="TIGR03609">
    <property type="entry name" value="S_layer_CsaB"/>
    <property type="match status" value="1"/>
</dbReference>
<dbReference type="InterPro" id="IPR019896">
    <property type="entry name" value="Polysacch_pyruvyl_Trfase_CsaB"/>
</dbReference>
<keyword evidence="1" id="KW-0175">Coiled coil</keyword>
<dbReference type="EMBL" id="CP001878">
    <property type="protein sequence ID" value="ADC49218.1"/>
    <property type="molecule type" value="Genomic_DNA"/>
</dbReference>
<keyword evidence="4" id="KW-1185">Reference proteome</keyword>
<dbReference type="STRING" id="398511.BpOF4_05780"/>
<dbReference type="HOGENOM" id="CLU_039510_0_1_9"/>
<dbReference type="AlphaFoldDB" id="D3FZH6"/>
<dbReference type="InterPro" id="IPR007345">
    <property type="entry name" value="Polysacch_pyruvyl_Trfase"/>
</dbReference>
<evidence type="ECO:0000313" key="3">
    <source>
        <dbReference type="EMBL" id="ADC49218.1"/>
    </source>
</evidence>
<sequence>MRLVLSGYYGFDNVGDEAILFSIISALREQQPDIKLTVLSNQPEKTAETYQVDAVDRWKLKDVSAAIKRADGVISGGGSLLQDKTGNRSVVYYSGIMWLAKLHKKPFFVYAQGIGPVSKGFNQKIVKSTVSKSSLLTVRDHESEELLKQFGVTKEIKLVPDPVLGITRPNGSEQAKGEIKRIAVSVRDWPSDYSFKEEIAKALDQVADRGYNIRFIPMHGEHDHNASKDVLDLMRHEAEIMPHDGEIQEKIQWIEDCDLLVGMRLHALIFAAVVDTPFVALSYDPKIDSFASLCKQPVAAHVNEKWEAMELVAVMNEQLEDLRSALEKMKQYTDHAKEEARHTAKLVVDSIR</sequence>
<accession>D3FZH6</accession>
<feature type="coiled-coil region" evidence="1">
    <location>
        <begin position="312"/>
        <end position="339"/>
    </location>
</feature>